<dbReference type="Proteomes" id="UP000316882">
    <property type="component" value="Unassembled WGS sequence"/>
</dbReference>
<evidence type="ECO:0000313" key="1">
    <source>
        <dbReference type="EMBL" id="GEB32012.1"/>
    </source>
</evidence>
<reference evidence="1 2" key="1">
    <citation type="submission" date="2019-06" db="EMBL/GenBank/DDBJ databases">
        <title>Whole genome shotgun sequence of Brevibacillus parabrevis NBRC 12334.</title>
        <authorList>
            <person name="Hosoyama A."/>
            <person name="Uohara A."/>
            <person name="Ohji S."/>
            <person name="Ichikawa N."/>
        </authorList>
    </citation>
    <scope>NUCLEOTIDE SEQUENCE [LARGE SCALE GENOMIC DNA]</scope>
    <source>
        <strain evidence="1 2">NBRC 12334</strain>
    </source>
</reference>
<keyword evidence="2" id="KW-1185">Reference proteome</keyword>
<comment type="caution">
    <text evidence="1">The sequence shown here is derived from an EMBL/GenBank/DDBJ whole genome shotgun (WGS) entry which is preliminary data.</text>
</comment>
<accession>A0A4Y3PC80</accession>
<protein>
    <submittedName>
        <fullName evidence="1">Uncharacterized protein</fullName>
    </submittedName>
</protein>
<dbReference type="RefSeq" id="WP_122966320.1">
    <property type="nucleotide sequence ID" value="NZ_BJMH01000006.1"/>
</dbReference>
<proteinExistence type="predicted"/>
<dbReference type="AlphaFoldDB" id="A0A4Y3PC80"/>
<gene>
    <name evidence="1" type="ORF">BPA01_15920</name>
</gene>
<evidence type="ECO:0000313" key="2">
    <source>
        <dbReference type="Proteomes" id="UP000316882"/>
    </source>
</evidence>
<organism evidence="1 2">
    <name type="scientific">Brevibacillus parabrevis</name>
    <dbReference type="NCBI Taxonomy" id="54914"/>
    <lineage>
        <taxon>Bacteria</taxon>
        <taxon>Bacillati</taxon>
        <taxon>Bacillota</taxon>
        <taxon>Bacilli</taxon>
        <taxon>Bacillales</taxon>
        <taxon>Paenibacillaceae</taxon>
        <taxon>Brevibacillus</taxon>
    </lineage>
</organism>
<name>A0A4Y3PC80_BREPA</name>
<sequence>MDKKAKQILLKTFWSSQGWKDRPYVYEGEDFVYAKSKGMMFDPLTIHHDEAVRQIVELHEQVTKEKVAKAFLHSLSTRKIHLRSALASWVLTRQFVQHSFESNAGRYTAPANGVAYAMYGDCYVCDSYHIAGLESYTEEDMNVLNFERHKWGGVRLNYLPYVLQDLQLMSKEPELELEVTVADVAIWRQVLAAIESCEPTDAARQLEKRLAGLFPSSKNERDAFMEILASAGILATTKDRPGRGGKNDFFAVVNWRGEDGYSRQAVQDLFGTWM</sequence>
<dbReference type="EMBL" id="BJMH01000006">
    <property type="protein sequence ID" value="GEB32012.1"/>
    <property type="molecule type" value="Genomic_DNA"/>
</dbReference>